<dbReference type="InterPro" id="IPR045304">
    <property type="entry name" value="LbH_SAT"/>
</dbReference>
<dbReference type="SUPFAM" id="SSF51161">
    <property type="entry name" value="Trimeric LpxA-like enzymes"/>
    <property type="match status" value="1"/>
</dbReference>
<dbReference type="EMBL" id="FOLY01000003">
    <property type="protein sequence ID" value="SFC48287.1"/>
    <property type="molecule type" value="Genomic_DNA"/>
</dbReference>
<dbReference type="AlphaFoldDB" id="A0A1I1JIC7"/>
<dbReference type="InterPro" id="IPR001451">
    <property type="entry name" value="Hexapep"/>
</dbReference>
<keyword evidence="8" id="KW-1185">Reference proteome</keyword>
<dbReference type="EC" id="2.3.1.30" evidence="2"/>
<dbReference type="InterPro" id="IPR011004">
    <property type="entry name" value="Trimer_LpxA-like_sf"/>
</dbReference>
<dbReference type="STRING" id="402385.SAMN05421848_1583"/>
<evidence type="ECO:0000256" key="5">
    <source>
        <dbReference type="ARBA" id="ARBA00023315"/>
    </source>
</evidence>
<gene>
    <name evidence="7" type="ORF">SAMN05421848_1583</name>
</gene>
<accession>A0A1I1JIC7</accession>
<evidence type="ECO:0000256" key="1">
    <source>
        <dbReference type="ARBA" id="ARBA00007274"/>
    </source>
</evidence>
<proteinExistence type="inferred from homology"/>
<dbReference type="GO" id="GO:0008652">
    <property type="term" value="P:amino acid biosynthetic process"/>
    <property type="evidence" value="ECO:0007669"/>
    <property type="project" value="UniProtKB-KW"/>
</dbReference>
<dbReference type="Gene3D" id="1.10.3130.10">
    <property type="entry name" value="serine acetyltransferase, domain 1"/>
    <property type="match status" value="1"/>
</dbReference>
<protein>
    <recommendedName>
        <fullName evidence="2">serine O-acetyltransferase</fullName>
        <ecNumber evidence="2">2.3.1.30</ecNumber>
    </recommendedName>
</protein>
<reference evidence="8" key="1">
    <citation type="submission" date="2016-10" db="EMBL/GenBank/DDBJ databases">
        <authorList>
            <person name="Varghese N."/>
            <person name="Submissions S."/>
        </authorList>
    </citation>
    <scope>NUCLEOTIDE SEQUENCE [LARGE SCALE GENOMIC DNA]</scope>
    <source>
        <strain evidence="8">DSM 23439</strain>
    </source>
</reference>
<dbReference type="RefSeq" id="WP_217639654.1">
    <property type="nucleotide sequence ID" value="NZ_FOLY01000003.1"/>
</dbReference>
<evidence type="ECO:0000256" key="3">
    <source>
        <dbReference type="ARBA" id="ARBA00022605"/>
    </source>
</evidence>
<evidence type="ECO:0000256" key="6">
    <source>
        <dbReference type="ARBA" id="ARBA00049486"/>
    </source>
</evidence>
<organism evidence="7 8">
    <name type="scientific">Kushneria avicenniae</name>
    <dbReference type="NCBI Taxonomy" id="402385"/>
    <lineage>
        <taxon>Bacteria</taxon>
        <taxon>Pseudomonadati</taxon>
        <taxon>Pseudomonadota</taxon>
        <taxon>Gammaproteobacteria</taxon>
        <taxon>Oceanospirillales</taxon>
        <taxon>Halomonadaceae</taxon>
        <taxon>Kushneria</taxon>
    </lineage>
</organism>
<keyword evidence="4 7" id="KW-0808">Transferase</keyword>
<name>A0A1I1JIC7_9GAMM</name>
<evidence type="ECO:0000256" key="2">
    <source>
        <dbReference type="ARBA" id="ARBA00013266"/>
    </source>
</evidence>
<dbReference type="Proteomes" id="UP000199046">
    <property type="component" value="Unassembled WGS sequence"/>
</dbReference>
<comment type="similarity">
    <text evidence="1">Belongs to the transferase hexapeptide repeat family.</text>
</comment>
<keyword evidence="3" id="KW-0028">Amino-acid biosynthesis</keyword>
<dbReference type="CDD" id="cd03354">
    <property type="entry name" value="LbH_SAT"/>
    <property type="match status" value="1"/>
</dbReference>
<dbReference type="PANTHER" id="PTHR42811">
    <property type="entry name" value="SERINE ACETYLTRANSFERASE"/>
    <property type="match status" value="1"/>
</dbReference>
<evidence type="ECO:0000256" key="4">
    <source>
        <dbReference type="ARBA" id="ARBA00022679"/>
    </source>
</evidence>
<dbReference type="Gene3D" id="2.160.10.10">
    <property type="entry name" value="Hexapeptide repeat proteins"/>
    <property type="match status" value="1"/>
</dbReference>
<keyword evidence="5" id="KW-0012">Acyltransferase</keyword>
<evidence type="ECO:0000313" key="8">
    <source>
        <dbReference type="Proteomes" id="UP000199046"/>
    </source>
</evidence>
<dbReference type="Pfam" id="PF00132">
    <property type="entry name" value="Hexapep"/>
    <property type="match status" value="1"/>
</dbReference>
<dbReference type="GO" id="GO:0009001">
    <property type="term" value="F:serine O-acetyltransferase activity"/>
    <property type="evidence" value="ECO:0007669"/>
    <property type="project" value="UniProtKB-EC"/>
</dbReference>
<sequence length="215" mass="23535">MREQHIFHYTLARLAPFLERATLEVLSERDFSTAMGLAGEDLAALIESDPSHRGLEQCYLETCSPFIAVATYRLAHACWPCEPMLAMKLCHAARVATSVEIHPGATIGRCFVVDHGTGTVIGETTVIGRDCTILNAVLLGSRRMNANQPGKRHPTLGDRVSVGAYSQLLGNIMIGDDVRIHPWSVITRDMLPFERACGVPMNPLPQDMPGSILTQ</sequence>
<dbReference type="InterPro" id="IPR042122">
    <property type="entry name" value="Ser_AcTrfase_N_sf"/>
</dbReference>
<comment type="catalytic activity">
    <reaction evidence="6">
        <text>L-serine + acetyl-CoA = O-acetyl-L-serine + CoA</text>
        <dbReference type="Rhea" id="RHEA:24560"/>
        <dbReference type="ChEBI" id="CHEBI:33384"/>
        <dbReference type="ChEBI" id="CHEBI:57287"/>
        <dbReference type="ChEBI" id="CHEBI:57288"/>
        <dbReference type="ChEBI" id="CHEBI:58340"/>
        <dbReference type="EC" id="2.3.1.30"/>
    </reaction>
</comment>
<evidence type="ECO:0000313" key="7">
    <source>
        <dbReference type="EMBL" id="SFC48287.1"/>
    </source>
</evidence>